<keyword evidence="5 13" id="KW-0436">Ligase</keyword>
<evidence type="ECO:0000256" key="4">
    <source>
        <dbReference type="ARBA" id="ARBA00022490"/>
    </source>
</evidence>
<dbReference type="PANTHER" id="PTHR43445:SF3">
    <property type="entry name" value="UDP-N-ACETYLMURAMATE--L-ALANINE LIGASE"/>
    <property type="match status" value="1"/>
</dbReference>
<evidence type="ECO:0000256" key="2">
    <source>
        <dbReference type="ARBA" id="ARBA00004752"/>
    </source>
</evidence>
<accession>A0A644W1P7</accession>
<dbReference type="SUPFAM" id="SSF53623">
    <property type="entry name" value="MurD-like peptide ligases, catalytic domain"/>
    <property type="match status" value="1"/>
</dbReference>
<keyword evidence="9" id="KW-0472">Membrane</keyword>
<dbReference type="CDD" id="cd00133">
    <property type="entry name" value="PTS_IIB"/>
    <property type="match status" value="1"/>
</dbReference>
<feature type="domain" description="Mur ligase C-terminal" evidence="11">
    <location>
        <begin position="312"/>
        <end position="422"/>
    </location>
</feature>
<dbReference type="UniPathway" id="UPA00219"/>
<evidence type="ECO:0000256" key="9">
    <source>
        <dbReference type="SAM" id="Phobius"/>
    </source>
</evidence>
<dbReference type="EC" id="6.3.2.8" evidence="3"/>
<protein>
    <recommendedName>
        <fullName evidence="3">UDP-N-acetylmuramate--L-alanine ligase</fullName>
        <ecNumber evidence="3">6.3.2.8</ecNumber>
    </recommendedName>
</protein>
<dbReference type="InterPro" id="IPR013221">
    <property type="entry name" value="Mur_ligase_cen"/>
</dbReference>
<dbReference type="SUPFAM" id="SSF51984">
    <property type="entry name" value="MurCD N-terminal domain"/>
    <property type="match status" value="1"/>
</dbReference>
<evidence type="ECO:0000259" key="12">
    <source>
        <dbReference type="Pfam" id="PF08245"/>
    </source>
</evidence>
<dbReference type="InterPro" id="IPR050061">
    <property type="entry name" value="MurCDEF_pg_biosynth"/>
</dbReference>
<proteinExistence type="inferred from homology"/>
<dbReference type="PANTHER" id="PTHR43445">
    <property type="entry name" value="UDP-N-ACETYLMURAMATE--L-ALANINE LIGASE-RELATED"/>
    <property type="match status" value="1"/>
</dbReference>
<keyword evidence="9" id="KW-0812">Transmembrane</keyword>
<feature type="domain" description="Mur ligase N-terminal catalytic" evidence="10">
    <location>
        <begin position="9"/>
        <end position="106"/>
    </location>
</feature>
<dbReference type="InterPro" id="IPR000713">
    <property type="entry name" value="Mur_ligase_N"/>
</dbReference>
<comment type="catalytic activity">
    <reaction evidence="8">
        <text>UDP-N-acetyl-alpha-D-muramate + L-alanine + ATP = UDP-N-acetyl-alpha-D-muramoyl-L-alanine + ADP + phosphate + H(+)</text>
        <dbReference type="Rhea" id="RHEA:23372"/>
        <dbReference type="ChEBI" id="CHEBI:15378"/>
        <dbReference type="ChEBI" id="CHEBI:30616"/>
        <dbReference type="ChEBI" id="CHEBI:43474"/>
        <dbReference type="ChEBI" id="CHEBI:57972"/>
        <dbReference type="ChEBI" id="CHEBI:70757"/>
        <dbReference type="ChEBI" id="CHEBI:83898"/>
        <dbReference type="ChEBI" id="CHEBI:456216"/>
        <dbReference type="EC" id="6.3.2.8"/>
    </reaction>
</comment>
<dbReference type="InterPro" id="IPR036615">
    <property type="entry name" value="Mur_ligase_C_dom_sf"/>
</dbReference>
<dbReference type="Pfam" id="PF08245">
    <property type="entry name" value="Mur_ligase_M"/>
    <property type="match status" value="1"/>
</dbReference>
<dbReference type="SUPFAM" id="SSF53244">
    <property type="entry name" value="MurD-like peptide ligases, peptide-binding domain"/>
    <property type="match status" value="1"/>
</dbReference>
<keyword evidence="4" id="KW-0963">Cytoplasm</keyword>
<sequence length="453" mass="50069">MNVKDLHIVYFLGIGGIGMSALARYMNMNGVKVSGYDKTATALTQALEAEGIQIHYNADTNLIPANADLVVYTPAVPADFEEWEYIRHANIPVIKRSAMLAEIINNLKSIAVAGTHGKTTVSAMIAHVMESLTQPFLGFVGGVLCQYNKNIFIHPDAQWAVAEADEYDRSFLALRPFISIINAIDADHLDIYGKVESLHESFSEFASQTSDEGSVLVFDGLEKEKLTLPANTVLYGFSNNKGYSARNIHVSDSQFVFDVFIDDTLLESGIRLPAAGRHNIQNAIAAFSALHILGFDAKEIAAALETYPGVKRRLELIAQNSRLIYYDDYAHHPAEINALINTIRELYPGKTITGIFQPHLFSRTRDFGDEFGKSLSGLDFPVVTDIYPAREKPIHGIDAKWLLDKIQNEAKQYVPYAEIPDMAYRCADGILLTIGAGDIDVHIGTLKTRIEQS</sequence>
<keyword evidence="9" id="KW-1133">Transmembrane helix</keyword>
<dbReference type="NCBIfam" id="TIGR01082">
    <property type="entry name" value="murC"/>
    <property type="match status" value="1"/>
</dbReference>
<evidence type="ECO:0000256" key="5">
    <source>
        <dbReference type="ARBA" id="ARBA00022598"/>
    </source>
</evidence>
<dbReference type="AlphaFoldDB" id="A0A644W1P7"/>
<keyword evidence="7" id="KW-0067">ATP-binding</keyword>
<dbReference type="GO" id="GO:0009252">
    <property type="term" value="P:peptidoglycan biosynthetic process"/>
    <property type="evidence" value="ECO:0007669"/>
    <property type="project" value="UniProtKB-UniPathway"/>
</dbReference>
<evidence type="ECO:0000313" key="13">
    <source>
        <dbReference type="EMBL" id="MPL97611.1"/>
    </source>
</evidence>
<dbReference type="GO" id="GO:0008763">
    <property type="term" value="F:UDP-N-acetylmuramate-L-alanine ligase activity"/>
    <property type="evidence" value="ECO:0007669"/>
    <property type="project" value="UniProtKB-EC"/>
</dbReference>
<comment type="caution">
    <text evidence="13">The sequence shown here is derived from an EMBL/GenBank/DDBJ whole genome shotgun (WGS) entry which is preliminary data.</text>
</comment>
<evidence type="ECO:0000256" key="6">
    <source>
        <dbReference type="ARBA" id="ARBA00022741"/>
    </source>
</evidence>
<evidence type="ECO:0000256" key="7">
    <source>
        <dbReference type="ARBA" id="ARBA00022840"/>
    </source>
</evidence>
<dbReference type="InterPro" id="IPR004101">
    <property type="entry name" value="Mur_ligase_C"/>
</dbReference>
<feature type="domain" description="Mur ligase central" evidence="12">
    <location>
        <begin position="112"/>
        <end position="289"/>
    </location>
</feature>
<evidence type="ECO:0000256" key="1">
    <source>
        <dbReference type="ARBA" id="ARBA00004496"/>
    </source>
</evidence>
<dbReference type="Pfam" id="PF02875">
    <property type="entry name" value="Mur_ligase_C"/>
    <property type="match status" value="1"/>
</dbReference>
<organism evidence="13">
    <name type="scientific">bioreactor metagenome</name>
    <dbReference type="NCBI Taxonomy" id="1076179"/>
    <lineage>
        <taxon>unclassified sequences</taxon>
        <taxon>metagenomes</taxon>
        <taxon>ecological metagenomes</taxon>
    </lineage>
</organism>
<comment type="pathway">
    <text evidence="2">Cell wall biogenesis; peptidoglycan biosynthesis.</text>
</comment>
<evidence type="ECO:0000259" key="10">
    <source>
        <dbReference type="Pfam" id="PF01225"/>
    </source>
</evidence>
<gene>
    <name evidence="13" type="primary">murC_17</name>
    <name evidence="13" type="ORF">SDC9_43803</name>
</gene>
<dbReference type="InterPro" id="IPR005758">
    <property type="entry name" value="UDP-N-AcMur_Ala_ligase_MurC"/>
</dbReference>
<dbReference type="GO" id="GO:0005737">
    <property type="term" value="C:cytoplasm"/>
    <property type="evidence" value="ECO:0007669"/>
    <property type="project" value="UniProtKB-SubCell"/>
</dbReference>
<name>A0A644W1P7_9ZZZZ</name>
<keyword evidence="6" id="KW-0547">Nucleotide-binding</keyword>
<dbReference type="EMBL" id="VSSQ01000565">
    <property type="protein sequence ID" value="MPL97611.1"/>
    <property type="molecule type" value="Genomic_DNA"/>
</dbReference>
<evidence type="ECO:0000256" key="8">
    <source>
        <dbReference type="ARBA" id="ARBA00047833"/>
    </source>
</evidence>
<dbReference type="Gene3D" id="3.40.50.720">
    <property type="entry name" value="NAD(P)-binding Rossmann-like Domain"/>
    <property type="match status" value="1"/>
</dbReference>
<dbReference type="Pfam" id="PF01225">
    <property type="entry name" value="Mur_ligase"/>
    <property type="match status" value="1"/>
</dbReference>
<dbReference type="GO" id="GO:0005524">
    <property type="term" value="F:ATP binding"/>
    <property type="evidence" value="ECO:0007669"/>
    <property type="project" value="UniProtKB-KW"/>
</dbReference>
<evidence type="ECO:0000256" key="3">
    <source>
        <dbReference type="ARBA" id="ARBA00012211"/>
    </source>
</evidence>
<dbReference type="HAMAP" id="MF_00046">
    <property type="entry name" value="MurC"/>
    <property type="match status" value="1"/>
</dbReference>
<reference evidence="13" key="1">
    <citation type="submission" date="2019-08" db="EMBL/GenBank/DDBJ databases">
        <authorList>
            <person name="Kucharzyk K."/>
            <person name="Murdoch R.W."/>
            <person name="Higgins S."/>
            <person name="Loffler F."/>
        </authorList>
    </citation>
    <scope>NUCLEOTIDE SEQUENCE</scope>
</reference>
<evidence type="ECO:0000259" key="11">
    <source>
        <dbReference type="Pfam" id="PF02875"/>
    </source>
</evidence>
<feature type="transmembrane region" description="Helical" evidence="9">
    <location>
        <begin position="6"/>
        <end position="26"/>
    </location>
</feature>
<comment type="subcellular location">
    <subcellularLocation>
        <location evidence="1">Cytoplasm</location>
    </subcellularLocation>
</comment>
<dbReference type="InterPro" id="IPR036565">
    <property type="entry name" value="Mur-like_cat_sf"/>
</dbReference>
<dbReference type="Gene3D" id="3.90.190.20">
    <property type="entry name" value="Mur ligase, C-terminal domain"/>
    <property type="match status" value="1"/>
</dbReference>
<dbReference type="Gene3D" id="3.40.1190.10">
    <property type="entry name" value="Mur-like, catalytic domain"/>
    <property type="match status" value="1"/>
</dbReference>